<reference evidence="2" key="1">
    <citation type="submission" date="2021-01" db="EMBL/GenBank/DDBJ databases">
        <authorList>
            <person name="Corre E."/>
            <person name="Pelletier E."/>
            <person name="Niang G."/>
            <person name="Scheremetjew M."/>
            <person name="Finn R."/>
            <person name="Kale V."/>
            <person name="Holt S."/>
            <person name="Cochrane G."/>
            <person name="Meng A."/>
            <person name="Brown T."/>
            <person name="Cohen L."/>
        </authorList>
    </citation>
    <scope>NUCLEOTIDE SEQUENCE</scope>
    <source>
        <strain evidence="2">UTEXLB2642</strain>
    </source>
</reference>
<proteinExistence type="predicted"/>
<feature type="compositionally biased region" description="Low complexity" evidence="1">
    <location>
        <begin position="1374"/>
        <end position="1404"/>
    </location>
</feature>
<dbReference type="EMBL" id="HBFD01004957">
    <property type="protein sequence ID" value="CAD8719295.1"/>
    <property type="molecule type" value="Transcribed_RNA"/>
</dbReference>
<name>A0A7S0SX79_9STRA</name>
<evidence type="ECO:0000313" key="2">
    <source>
        <dbReference type="EMBL" id="CAD8719295.1"/>
    </source>
</evidence>
<accession>A0A7S0SX79</accession>
<protein>
    <submittedName>
        <fullName evidence="2">Uncharacterized protein</fullName>
    </submittedName>
</protein>
<organism evidence="2">
    <name type="scientific">Chromulina nebulosa</name>
    <dbReference type="NCBI Taxonomy" id="96789"/>
    <lineage>
        <taxon>Eukaryota</taxon>
        <taxon>Sar</taxon>
        <taxon>Stramenopiles</taxon>
        <taxon>Ochrophyta</taxon>
        <taxon>Chrysophyceae</taxon>
        <taxon>Chromulinales</taxon>
        <taxon>Chromulinaceae</taxon>
        <taxon>Chromulina</taxon>
    </lineage>
</organism>
<feature type="compositionally biased region" description="Low complexity" evidence="1">
    <location>
        <begin position="1244"/>
        <end position="1261"/>
    </location>
</feature>
<evidence type="ECO:0000256" key="1">
    <source>
        <dbReference type="SAM" id="MobiDB-lite"/>
    </source>
</evidence>
<sequence>MNSFYHNNDTNNQPFNNISLGSPPGFFPSNDIVDNNNNYYDDYDFNRPWNTMTQSNNISNQFTQDNRLTTSDPSINQLNGINDLNIQSTYNLTAGMSNNSNNANYFNRPFDVPISNYNNPNDLRTNYDSNNSTSHMNSSINTQQYRYKMSVNNNPMSQQQQILLQQQQQQQLLLQQQHANMNRQPSYGVYPAPNRNTISPNQNLSNYQMKQSPTMQMYQPNPGTGGSNAQGRAINKMLLDILRGRIIDPNRLSLIVDANIERMDCVNLATLLFHTGKKRLLLTPLFIKRIAARFNTLKEELRAREASNSLYGLKCMSSESPEVRQLILALANKISSSSTDLVAQAVGNALYGCQMMTSDHEEVRYLLQVLANKVSQCVEPLEAQNVGNALYGLRGMNSDAKEVRQLLAALTPKVATAKEDLNGQALGNSLYGLQGMSAKEIEVRNLLSVLSDKINHCWEDLKAQEVGNALYGLKRMSSDVPELRMLIDALVPKIAASPEILDAQAIGNSFYGMQNMKSDNKTVLSLLSTMAQKVSMSVAELDGQAMGNSLYGLQGMSSECEEVREVIRAITSKLELSSLDMNAQELGNSLYGLQNMTSGYVEVRTLLVALARKVASSKHDLTSQEIGNALFGLQGMKSDTWETRLLLRQIGVKIAKSTALLDPQGIANSLYGFQRMSSECTEVKQIIQALAIKIDQSWKLLNAQHIANALYGLQNLSSFELEVSELLRSLVPKITTCRDEMTSKQISCAMFGLQSFYSSNDEVKSILVALTEKISTSKDVMTGLQFGSALFGLQGCDTSSIEVRNLLKAFVERIDGNIKELDILSLGNAFFGIQRMSTVDSMEFIELLRILHGLLLSLVDSGIELTANVCSSIFYGLQNCSVTINYVNDILMITGNRTKEITNYYINNFKNYYYNFNDMLCIYQSLSLMLLNLLDLDYHKILSELLYELQSILTHIVESRRDEYLSIRKQLTIPQQRICEGMKILLTNEPFTSTSNELLWGFESTCFVSINPDIQLTTANNELFQPTLNIEILGTSHTFPAKDLYTRLRNRFLFEQKGVIVEMIHASVVGSGKVGQGIHAKKTIVNTLRNQEHLLDCLCPRTSEDASSFANQLSIYYNLPNHPGILSSIYHSTPDQLIESYNAKKGLLENNTIKSKHYFVNGALDSSTDLTIDCFDSSLGYDYLDDDYDDDSVRSTLNPNTNRSNGLSISPTNESISLNDIYINDARASRGMRFHWLGDHPKLSSPTSARTPSPRSSTPNTKVGNSVFSFSFIQSNSTTSKPYSKGPSISSTIVPPVVPINIPNSNYVNTKPSVDLSISNNTTLSNHSSFDSSTNSLKKEKSLLKIDVSGHSTGGLNYDYPPINISNQPTIVDSNQPSSQLSNQSSSQSNTGDDTSVSSQSTDTLKSSLTKLQAIVANKYSRDFSPSTNVEDTNEDESSEEIALLEAQLEIARIEAKLLQLKKNKQKKTNSQNPSPNTTDSSSSNT</sequence>
<feature type="region of interest" description="Disordered" evidence="1">
    <location>
        <begin position="1"/>
        <end position="22"/>
    </location>
</feature>
<feature type="region of interest" description="Disordered" evidence="1">
    <location>
        <begin position="1462"/>
        <end position="1486"/>
    </location>
</feature>
<feature type="compositionally biased region" description="Low complexity" evidence="1">
    <location>
        <begin position="1469"/>
        <end position="1486"/>
    </location>
</feature>
<feature type="region of interest" description="Disordered" evidence="1">
    <location>
        <begin position="1241"/>
        <end position="1262"/>
    </location>
</feature>
<gene>
    <name evidence="2" type="ORF">CNEB1095_LOCUS3247</name>
</gene>
<feature type="region of interest" description="Disordered" evidence="1">
    <location>
        <begin position="1367"/>
        <end position="1404"/>
    </location>
</feature>
<feature type="compositionally biased region" description="Polar residues" evidence="1">
    <location>
        <begin position="1"/>
        <end position="20"/>
    </location>
</feature>